<evidence type="ECO:0000256" key="1">
    <source>
        <dbReference type="ARBA" id="ARBA00004141"/>
    </source>
</evidence>
<dbReference type="EMBL" id="NIDF01000002">
    <property type="protein sequence ID" value="TYJ58969.1"/>
    <property type="molecule type" value="Genomic_DNA"/>
</dbReference>
<evidence type="ECO:0000256" key="6">
    <source>
        <dbReference type="ARBA" id="ARBA00022989"/>
    </source>
</evidence>
<evidence type="ECO:0000256" key="7">
    <source>
        <dbReference type="ARBA" id="ARBA00023136"/>
    </source>
</evidence>
<comment type="subcellular location">
    <subcellularLocation>
        <location evidence="1">Membrane</location>
        <topology evidence="1">Multi-pass membrane protein</topology>
    </subcellularLocation>
</comment>
<feature type="region of interest" description="Disordered" evidence="8">
    <location>
        <begin position="226"/>
        <end position="444"/>
    </location>
</feature>
<feature type="transmembrane region" description="Helical" evidence="9">
    <location>
        <begin position="78"/>
        <end position="100"/>
    </location>
</feature>
<dbReference type="AlphaFoldDB" id="A0A5D3B8G9"/>
<reference evidence="12 13" key="1">
    <citation type="submission" date="2017-05" db="EMBL/GenBank/DDBJ databases">
        <title>The Genome Sequence of Tsuchiyaea wingfieldii DSM 27421.</title>
        <authorList>
            <person name="Cuomo C."/>
            <person name="Passer A."/>
            <person name="Billmyre B."/>
            <person name="Heitman J."/>
        </authorList>
    </citation>
    <scope>NUCLEOTIDE SEQUENCE [LARGE SCALE GENOMIC DNA]</scope>
    <source>
        <strain evidence="12 13">DSM 27421</strain>
    </source>
</reference>
<sequence>MKMPLSRKARILILLVIDSLFFLAEIVLGYYVGSLALVADAFHMLNDVLSLVVALYAIKLATAPSSARNSYGWQRAEILGALINGVFLVAISVSIGLQSIERFVSPEEISDPRLVVIVGCLGVASNVIGLFLFHEHGHAHGGHSHSHSHDEVEAAPHPHSSATLVHNNDLHPTHSHLSHAHSHHSRIPPHDPSELYVHPSQTRRQVIQTAHEMGYNSVYSKRSSISSLYGTPAGSSASAASYRESEKDGAHEKHGSGARRSWGKGWLDKMGMQSAIEEEEEQLKGGSSGTLAGHLHHHRPEQDSSATLATRGASSSALVLPPTLSEKPHQHGPGCSHHHPPQDASSSARVLVPALPAKPHQHGPGCSHHHPPQQNSRAPDHDHDHAHDHNHSHGHPDVAFSAEVPHPHSHTHSHDGHTHGEQPHGEHSHGGHSHGGHSHGGHSHGHMNMHGVFLHVLGDFFGNIGVIVSGIIIWFGKGRWTIYMDPTISLLITVIILFSAIPLCRSASYILLQGVPSHIALDDVRQAICEISDVEAVHELHVWQLNENTVVGSVHVLVKKGQEARREFMEVARDVREVMHEFGIHSVTIQPEFYDPVGTSPEDLCLVRCPPEKCAANTCCPPPVAQPPTA</sequence>
<feature type="transmembrane region" description="Helical" evidence="9">
    <location>
        <begin position="487"/>
        <end position="504"/>
    </location>
</feature>
<keyword evidence="6 9" id="KW-1133">Transmembrane helix</keyword>
<keyword evidence="7 9" id="KW-0472">Membrane</keyword>
<accession>A0A5D3B8G9</accession>
<dbReference type="InterPro" id="IPR058533">
    <property type="entry name" value="Cation_efflux_TM"/>
</dbReference>
<keyword evidence="5" id="KW-0862">Zinc</keyword>
<evidence type="ECO:0000256" key="2">
    <source>
        <dbReference type="ARBA" id="ARBA00008873"/>
    </source>
</evidence>
<organism evidence="12 13">
    <name type="scientific">Cryptococcus floricola</name>
    <dbReference type="NCBI Taxonomy" id="2591691"/>
    <lineage>
        <taxon>Eukaryota</taxon>
        <taxon>Fungi</taxon>
        <taxon>Dikarya</taxon>
        <taxon>Basidiomycota</taxon>
        <taxon>Agaricomycotina</taxon>
        <taxon>Tremellomycetes</taxon>
        <taxon>Tremellales</taxon>
        <taxon>Cryptococcaceae</taxon>
        <taxon>Cryptococcus</taxon>
    </lineage>
</organism>
<evidence type="ECO:0000313" key="13">
    <source>
        <dbReference type="Proteomes" id="UP000322245"/>
    </source>
</evidence>
<feature type="domain" description="Cation efflux protein transmembrane" evidence="10">
    <location>
        <begin position="12"/>
        <end position="149"/>
    </location>
</feature>
<feature type="domain" description="Cation efflux protein transmembrane" evidence="10">
    <location>
        <begin position="438"/>
        <end position="512"/>
    </location>
</feature>
<evidence type="ECO:0000256" key="3">
    <source>
        <dbReference type="ARBA" id="ARBA00022448"/>
    </source>
</evidence>
<comment type="similarity">
    <text evidence="2">Belongs to the cation diffusion facilitator (CDF) transporter (TC 2.A.4) family. SLC30A subfamily.</text>
</comment>
<keyword evidence="13" id="KW-1185">Reference proteome</keyword>
<evidence type="ECO:0000256" key="4">
    <source>
        <dbReference type="ARBA" id="ARBA00022692"/>
    </source>
</evidence>
<feature type="compositionally biased region" description="Basic and acidic residues" evidence="8">
    <location>
        <begin position="243"/>
        <end position="255"/>
    </location>
</feature>
<feature type="transmembrane region" description="Helical" evidence="9">
    <location>
        <begin position="452"/>
        <end position="475"/>
    </location>
</feature>
<feature type="compositionally biased region" description="Basic residues" evidence="8">
    <location>
        <begin position="430"/>
        <end position="444"/>
    </location>
</feature>
<dbReference type="Gene3D" id="1.20.1510.10">
    <property type="entry name" value="Cation efflux protein transmembrane domain"/>
    <property type="match status" value="2"/>
</dbReference>
<feature type="compositionally biased region" description="Polar residues" evidence="8">
    <location>
        <begin position="303"/>
        <end position="317"/>
    </location>
</feature>
<feature type="compositionally biased region" description="Basic and acidic residues" evidence="8">
    <location>
        <begin position="378"/>
        <end position="396"/>
    </location>
</feature>
<protein>
    <recommendedName>
        <fullName evidence="14">Cation efflux protein</fullName>
    </recommendedName>
</protein>
<evidence type="ECO:0000256" key="8">
    <source>
        <dbReference type="SAM" id="MobiDB-lite"/>
    </source>
</evidence>
<evidence type="ECO:0008006" key="14">
    <source>
        <dbReference type="Google" id="ProtNLM"/>
    </source>
</evidence>
<dbReference type="PANTHER" id="PTHR45820:SF4">
    <property type="entry name" value="ZINC TRANSPORTER 63C, ISOFORM F"/>
    <property type="match status" value="1"/>
</dbReference>
<feature type="transmembrane region" description="Helical" evidence="9">
    <location>
        <begin position="112"/>
        <end position="133"/>
    </location>
</feature>
<feature type="domain" description="Cation efflux protein cytoplasmic" evidence="11">
    <location>
        <begin position="516"/>
        <end position="592"/>
    </location>
</feature>
<dbReference type="SUPFAM" id="SSF161111">
    <property type="entry name" value="Cation efflux protein transmembrane domain-like"/>
    <property type="match status" value="2"/>
</dbReference>
<name>A0A5D3B8G9_9TREE</name>
<feature type="compositionally biased region" description="Basic and acidic residues" evidence="8">
    <location>
        <begin position="147"/>
        <end position="156"/>
    </location>
</feature>
<evidence type="ECO:0000259" key="11">
    <source>
        <dbReference type="Pfam" id="PF16916"/>
    </source>
</evidence>
<dbReference type="GO" id="GO:0016020">
    <property type="term" value="C:membrane"/>
    <property type="evidence" value="ECO:0007669"/>
    <property type="project" value="UniProtKB-SubCell"/>
</dbReference>
<dbReference type="Proteomes" id="UP000322245">
    <property type="component" value="Unassembled WGS sequence"/>
</dbReference>
<dbReference type="InterPro" id="IPR027469">
    <property type="entry name" value="Cation_efflux_TMD_sf"/>
</dbReference>
<gene>
    <name evidence="12" type="ORF">B9479_000408</name>
</gene>
<keyword evidence="3" id="KW-0813">Transport</keyword>
<dbReference type="InterPro" id="IPR036837">
    <property type="entry name" value="Cation_efflux_CTD_sf"/>
</dbReference>
<dbReference type="GO" id="GO:0006882">
    <property type="term" value="P:intracellular zinc ion homeostasis"/>
    <property type="evidence" value="ECO:0007669"/>
    <property type="project" value="TreeGrafter"/>
</dbReference>
<dbReference type="InterPro" id="IPR027470">
    <property type="entry name" value="Cation_efflux_CTD"/>
</dbReference>
<keyword evidence="4 9" id="KW-0812">Transmembrane</keyword>
<proteinExistence type="inferred from homology"/>
<dbReference type="Pfam" id="PF16916">
    <property type="entry name" value="ZT_dimer"/>
    <property type="match status" value="1"/>
</dbReference>
<dbReference type="InterPro" id="IPR002524">
    <property type="entry name" value="Cation_efflux"/>
</dbReference>
<feature type="transmembrane region" description="Helical" evidence="9">
    <location>
        <begin position="12"/>
        <end position="31"/>
    </location>
</feature>
<feature type="compositionally biased region" description="Basic residues" evidence="8">
    <location>
        <begin position="173"/>
        <end position="187"/>
    </location>
</feature>
<dbReference type="SUPFAM" id="SSF160240">
    <property type="entry name" value="Cation efflux protein cytoplasmic domain-like"/>
    <property type="match status" value="1"/>
</dbReference>
<evidence type="ECO:0000313" key="12">
    <source>
        <dbReference type="EMBL" id="TYJ58969.1"/>
    </source>
</evidence>
<dbReference type="Pfam" id="PF01545">
    <property type="entry name" value="Cation_efflux"/>
    <property type="match status" value="2"/>
</dbReference>
<dbReference type="NCBIfam" id="TIGR01297">
    <property type="entry name" value="CDF"/>
    <property type="match status" value="2"/>
</dbReference>
<comment type="caution">
    <text evidence="12">The sequence shown here is derived from an EMBL/GenBank/DDBJ whole genome shotgun (WGS) entry which is preliminary data.</text>
</comment>
<feature type="compositionally biased region" description="Basic and acidic residues" evidence="8">
    <location>
        <begin position="412"/>
        <end position="429"/>
    </location>
</feature>
<evidence type="ECO:0000259" key="10">
    <source>
        <dbReference type="Pfam" id="PF01545"/>
    </source>
</evidence>
<dbReference type="PANTHER" id="PTHR45820">
    <property type="entry name" value="FI23527P1"/>
    <property type="match status" value="1"/>
</dbReference>
<evidence type="ECO:0000256" key="5">
    <source>
        <dbReference type="ARBA" id="ARBA00022833"/>
    </source>
</evidence>
<feature type="region of interest" description="Disordered" evidence="8">
    <location>
        <begin position="141"/>
        <end position="194"/>
    </location>
</feature>
<dbReference type="GO" id="GO:0005385">
    <property type="term" value="F:zinc ion transmembrane transporter activity"/>
    <property type="evidence" value="ECO:0007669"/>
    <property type="project" value="TreeGrafter"/>
</dbReference>
<evidence type="ECO:0000256" key="9">
    <source>
        <dbReference type="SAM" id="Phobius"/>
    </source>
</evidence>